<comment type="caution">
    <text evidence="4">The sequence shown here is derived from an EMBL/GenBank/DDBJ whole genome shotgun (WGS) entry which is preliminary data.</text>
</comment>
<dbReference type="PANTHER" id="PTHR19353:SF19">
    <property type="entry name" value="DELTA(5) FATTY ACID DESATURASE C-RELATED"/>
    <property type="match status" value="1"/>
</dbReference>
<dbReference type="Gene3D" id="1.10.630.10">
    <property type="entry name" value="Cytochrome P450"/>
    <property type="match status" value="1"/>
</dbReference>
<proteinExistence type="predicted"/>
<feature type="transmembrane region" description="Helical" evidence="2">
    <location>
        <begin position="212"/>
        <end position="228"/>
    </location>
</feature>
<feature type="transmembrane region" description="Helical" evidence="2">
    <location>
        <begin position="280"/>
        <end position="301"/>
    </location>
</feature>
<gene>
    <name evidence="4" type="ORF">D187_006843</name>
</gene>
<dbReference type="InterPro" id="IPR036396">
    <property type="entry name" value="Cyt_P450_sf"/>
</dbReference>
<accession>S9Q6Z9</accession>
<evidence type="ECO:0000313" key="5">
    <source>
        <dbReference type="Proteomes" id="UP000011682"/>
    </source>
</evidence>
<keyword evidence="5" id="KW-1185">Reference proteome</keyword>
<feature type="transmembrane region" description="Helical" evidence="2">
    <location>
        <begin position="115"/>
        <end position="135"/>
    </location>
</feature>
<dbReference type="SUPFAM" id="SSF48264">
    <property type="entry name" value="Cytochrome P450"/>
    <property type="match status" value="1"/>
</dbReference>
<dbReference type="AlphaFoldDB" id="S9Q6Z9"/>
<protein>
    <submittedName>
        <fullName evidence="4">Linoleoyl-CoA desaturase</fullName>
    </submittedName>
</protein>
<dbReference type="InterPro" id="IPR005804">
    <property type="entry name" value="FA_desaturase_dom"/>
</dbReference>
<dbReference type="GO" id="GO:0005506">
    <property type="term" value="F:iron ion binding"/>
    <property type="evidence" value="ECO:0007669"/>
    <property type="project" value="InterPro"/>
</dbReference>
<reference evidence="4" key="1">
    <citation type="submission" date="2013-05" db="EMBL/GenBank/DDBJ databases">
        <title>Genome assembly of Cystobacter fuscus DSM 2262.</title>
        <authorList>
            <person name="Sharma G."/>
            <person name="Khatri I."/>
            <person name="Kaur C."/>
            <person name="Mayilraj S."/>
            <person name="Subramanian S."/>
        </authorList>
    </citation>
    <scope>NUCLEOTIDE SEQUENCE [LARGE SCALE GENOMIC DNA]</scope>
    <source>
        <strain evidence="4">DSM 2262</strain>
    </source>
</reference>
<sequence>MLSEVPPRERTDPGAERVTQELVTELGDGTGGDSPRTPWSHRWPESGWTVAQATKARFLEAGPFHQALKTRVDTYLQRSGRAPRDLPGMYAKTAALLAWFVASYVFLAFVAAGPWSALLGCVSLGLAMAGIGFSVQHDANHGGYSERRPLNQLLAGTLDMLGASSYVWSWKHNVFHHSHPNVVGLDADIDIQPFCRVAPGQRLRPAHRFQHFYIWMLYGLLTVKWQLVDDFANVIKGRVGQQKMPRPTGRKLVGMLGGKLFFFAWALGVPSFFHPVWKVALCYALTSFILGLTLATVFQLAHCVEEADFPEVPQGGGGSFSREWAVHQVETTVDFARGNRWLCWYLGGLNFQVVHHLFPKVCHLHYPALSRIIEQTCVEHGVRYRTQDSVRAALGSHVRWLKRMGQPAQLARIEADVAFTTLLRRLPGLRLDVPPESVQWRANMILRGLQRLPVAF</sequence>
<organism evidence="4 5">
    <name type="scientific">Cystobacter fuscus (strain ATCC 25194 / DSM 2262 / NBRC 100088 / M29)</name>
    <dbReference type="NCBI Taxonomy" id="1242864"/>
    <lineage>
        <taxon>Bacteria</taxon>
        <taxon>Pseudomonadati</taxon>
        <taxon>Myxococcota</taxon>
        <taxon>Myxococcia</taxon>
        <taxon>Myxococcales</taxon>
        <taxon>Cystobacterineae</taxon>
        <taxon>Archangiaceae</taxon>
        <taxon>Cystobacter</taxon>
    </lineage>
</organism>
<dbReference type="GO" id="GO:0008610">
    <property type="term" value="P:lipid biosynthetic process"/>
    <property type="evidence" value="ECO:0007669"/>
    <property type="project" value="UniProtKB-ARBA"/>
</dbReference>
<evidence type="ECO:0000259" key="3">
    <source>
        <dbReference type="Pfam" id="PF00487"/>
    </source>
</evidence>
<dbReference type="GO" id="GO:0004497">
    <property type="term" value="F:monooxygenase activity"/>
    <property type="evidence" value="ECO:0007669"/>
    <property type="project" value="InterPro"/>
</dbReference>
<dbReference type="Pfam" id="PF00487">
    <property type="entry name" value="FA_desaturase"/>
    <property type="match status" value="1"/>
</dbReference>
<feature type="transmembrane region" description="Helical" evidence="2">
    <location>
        <begin position="89"/>
        <end position="109"/>
    </location>
</feature>
<dbReference type="PANTHER" id="PTHR19353">
    <property type="entry name" value="FATTY ACID DESATURASE 2"/>
    <property type="match status" value="1"/>
</dbReference>
<feature type="region of interest" description="Disordered" evidence="1">
    <location>
        <begin position="23"/>
        <end position="42"/>
    </location>
</feature>
<evidence type="ECO:0000256" key="2">
    <source>
        <dbReference type="SAM" id="Phobius"/>
    </source>
</evidence>
<dbReference type="EMBL" id="ANAH02000064">
    <property type="protein sequence ID" value="EPX57089.1"/>
    <property type="molecule type" value="Genomic_DNA"/>
</dbReference>
<name>S9Q6Z9_CYSF2</name>
<keyword evidence="2" id="KW-0472">Membrane</keyword>
<evidence type="ECO:0000313" key="4">
    <source>
        <dbReference type="EMBL" id="EPX57089.1"/>
    </source>
</evidence>
<dbReference type="GO" id="GO:0016717">
    <property type="term" value="F:oxidoreductase activity, acting on paired donors, with oxidation of a pair of donors resulting in the reduction of molecular oxygen to two molecules of water"/>
    <property type="evidence" value="ECO:0007669"/>
    <property type="project" value="TreeGrafter"/>
</dbReference>
<dbReference type="CDD" id="cd03506">
    <property type="entry name" value="Delta6-FADS-like"/>
    <property type="match status" value="1"/>
</dbReference>
<dbReference type="eggNOG" id="COG2124">
    <property type="taxonomic scope" value="Bacteria"/>
</dbReference>
<dbReference type="Proteomes" id="UP000011682">
    <property type="component" value="Unassembled WGS sequence"/>
</dbReference>
<dbReference type="GO" id="GO:0020037">
    <property type="term" value="F:heme binding"/>
    <property type="evidence" value="ECO:0007669"/>
    <property type="project" value="InterPro"/>
</dbReference>
<feature type="transmembrane region" description="Helical" evidence="2">
    <location>
        <begin position="252"/>
        <end position="273"/>
    </location>
</feature>
<feature type="domain" description="Fatty acid desaturase" evidence="3">
    <location>
        <begin position="115"/>
        <end position="386"/>
    </location>
</feature>
<dbReference type="InterPro" id="IPR012171">
    <property type="entry name" value="Fatty_acid_desaturase"/>
</dbReference>
<evidence type="ECO:0000256" key="1">
    <source>
        <dbReference type="SAM" id="MobiDB-lite"/>
    </source>
</evidence>
<dbReference type="eggNOG" id="COG3239">
    <property type="taxonomic scope" value="Bacteria"/>
</dbReference>
<keyword evidence="2" id="KW-1133">Transmembrane helix</keyword>
<dbReference type="GO" id="GO:0016020">
    <property type="term" value="C:membrane"/>
    <property type="evidence" value="ECO:0007669"/>
    <property type="project" value="TreeGrafter"/>
</dbReference>
<keyword evidence="2" id="KW-0812">Transmembrane</keyword>